<feature type="domain" description="GMT-like wHTH" evidence="1">
    <location>
        <begin position="314"/>
        <end position="396"/>
    </location>
</feature>
<accession>A0A2S5CJM5</accession>
<dbReference type="EMBL" id="PGFZ01000008">
    <property type="protein sequence ID" value="POZ50947.1"/>
    <property type="molecule type" value="Genomic_DNA"/>
</dbReference>
<protein>
    <recommendedName>
        <fullName evidence="1">GMT-like wHTH domain-containing protein</fullName>
    </recommendedName>
</protein>
<organism evidence="2 3">
    <name type="scientific">Methylovulum psychrotolerans</name>
    <dbReference type="NCBI Taxonomy" id="1704499"/>
    <lineage>
        <taxon>Bacteria</taxon>
        <taxon>Pseudomonadati</taxon>
        <taxon>Pseudomonadota</taxon>
        <taxon>Gammaproteobacteria</taxon>
        <taxon>Methylococcales</taxon>
        <taxon>Methylococcaceae</taxon>
        <taxon>Methylovulum</taxon>
    </lineage>
</organism>
<proteinExistence type="predicted"/>
<dbReference type="RefSeq" id="WP_103975073.1">
    <property type="nucleotide sequence ID" value="NZ_PGFZ01000008.1"/>
</dbReference>
<evidence type="ECO:0000313" key="2">
    <source>
        <dbReference type="EMBL" id="POZ50947.1"/>
    </source>
</evidence>
<evidence type="ECO:0000313" key="3">
    <source>
        <dbReference type="Proteomes" id="UP000237423"/>
    </source>
</evidence>
<dbReference type="AlphaFoldDB" id="A0A2S5CJM5"/>
<comment type="caution">
    <text evidence="2">The sequence shown here is derived from an EMBL/GenBank/DDBJ whole genome shotgun (WGS) entry which is preliminary data.</text>
</comment>
<gene>
    <name evidence="2" type="ORF">AADEFJLK_03419</name>
</gene>
<dbReference type="InterPro" id="IPR054339">
    <property type="entry name" value="GMT_wHTH"/>
</dbReference>
<evidence type="ECO:0000259" key="1">
    <source>
        <dbReference type="Pfam" id="PF22560"/>
    </source>
</evidence>
<name>A0A2S5CJM5_9GAMM</name>
<dbReference type="Proteomes" id="UP000237423">
    <property type="component" value="Unassembled WGS sequence"/>
</dbReference>
<dbReference type="NCBIfam" id="TIGR04474">
    <property type="entry name" value="tcm_partner"/>
    <property type="match status" value="1"/>
</dbReference>
<dbReference type="InterPro" id="IPR031009">
    <property type="entry name" value="Tcm_partner"/>
</dbReference>
<reference evidence="2 3" key="1">
    <citation type="submission" date="2017-11" db="EMBL/GenBank/DDBJ databases">
        <title>Draft Genome Sequence of Methylobacter psychrotolerans Sph1T, an Obligate Methanotroph from Low-Temperature Environments.</title>
        <authorList>
            <person name="Oshkin I.Y."/>
            <person name="Miroshnikov K."/>
            <person name="Belova S.E."/>
            <person name="Korzhenkov A."/>
            <person name="Toshchakov S.V."/>
            <person name="Dedysh S.N."/>
        </authorList>
    </citation>
    <scope>NUCLEOTIDE SEQUENCE [LARGE SCALE GENOMIC DNA]</scope>
    <source>
        <strain evidence="2 3">Sph1</strain>
    </source>
</reference>
<sequence>MAKKKYEWSFDCPPPLEQHSLAKHDILKAYLIRYIQTLVSHPSQEELKLTLIDGFSGGGVYSHNDSKEIIYGSPLIMLDAMAEASVSINRKRRKPIKFNIHYFFIDNDKNACICLKETLKSKGYGHLIGESIFVLESSFQDKADTIIEFINKKSRARHAIFLLDQYGYKEVPVPLIKKILYSSLKSEIILNFNVDSLLTYISDKKDLAQTLLNAIGTPHALKGRTIEDIKSSTKDWRLYIQSCLYRDLVLNCGASYYTRFFIRSPEGHGDYWLVHLSQHPKARDVMTEIHWEKNNHFIHYGGAGLDMFMTGYLPQLDNNYTKQAEFDALYFDETAKEKSIEELKRDIVRIINNDSVTFEKLFIVTCNNSPASAKIYKEAIAKLIEYKEIEVVSEQGRKRLSANSIKASDIITKHRQSSILIFTF</sequence>
<dbReference type="Pfam" id="PF22560">
    <property type="entry name" value="GMT-wHTH"/>
    <property type="match status" value="1"/>
</dbReference>